<dbReference type="AlphaFoldDB" id="A0A1R1Y5G2"/>
<evidence type="ECO:0000313" key="1">
    <source>
        <dbReference type="EMBL" id="OMJ21986.1"/>
    </source>
</evidence>
<name>A0A1R1Y5G2_9FUNG</name>
<sequence length="77" mass="9439">MNQKTSKKIVKYQNLKKNLRKNTEKFLVLNVQELKKDTVKRRRNGQWRREVHSIDHQKIKLSKNDKNQLKKLWAQKL</sequence>
<protein>
    <submittedName>
        <fullName evidence="1">Uncharacterized protein</fullName>
    </submittedName>
</protein>
<keyword evidence="2" id="KW-1185">Reference proteome</keyword>
<gene>
    <name evidence="1" type="ORF">AYI70_g3144</name>
</gene>
<evidence type="ECO:0000313" key="2">
    <source>
        <dbReference type="Proteomes" id="UP000187283"/>
    </source>
</evidence>
<reference evidence="1 2" key="1">
    <citation type="submission" date="2017-01" db="EMBL/GenBank/DDBJ databases">
        <authorList>
            <person name="Mah S.A."/>
            <person name="Swanson W.J."/>
            <person name="Moy G.W."/>
            <person name="Vacquier V.D."/>
        </authorList>
    </citation>
    <scope>NUCLEOTIDE SEQUENCE [LARGE SCALE GENOMIC DNA]</scope>
    <source>
        <strain evidence="1 2">GSMNP</strain>
    </source>
</reference>
<accession>A0A1R1Y5G2</accession>
<dbReference type="Proteomes" id="UP000187283">
    <property type="component" value="Unassembled WGS sequence"/>
</dbReference>
<dbReference type="EMBL" id="LSSN01000872">
    <property type="protein sequence ID" value="OMJ21986.1"/>
    <property type="molecule type" value="Genomic_DNA"/>
</dbReference>
<comment type="caution">
    <text evidence="1">The sequence shown here is derived from an EMBL/GenBank/DDBJ whole genome shotgun (WGS) entry which is preliminary data.</text>
</comment>
<organism evidence="1 2">
    <name type="scientific">Smittium culicis</name>
    <dbReference type="NCBI Taxonomy" id="133412"/>
    <lineage>
        <taxon>Eukaryota</taxon>
        <taxon>Fungi</taxon>
        <taxon>Fungi incertae sedis</taxon>
        <taxon>Zoopagomycota</taxon>
        <taxon>Kickxellomycotina</taxon>
        <taxon>Harpellomycetes</taxon>
        <taxon>Harpellales</taxon>
        <taxon>Legeriomycetaceae</taxon>
        <taxon>Smittium</taxon>
    </lineage>
</organism>
<proteinExistence type="predicted"/>